<evidence type="ECO:0000313" key="2">
    <source>
        <dbReference type="EMBL" id="KAF2538420.1"/>
    </source>
</evidence>
<dbReference type="Proteomes" id="UP000712600">
    <property type="component" value="Unassembled WGS sequence"/>
</dbReference>
<protein>
    <submittedName>
        <fullName evidence="3">Uncharacterized protein</fullName>
    </submittedName>
</protein>
<comment type="caution">
    <text evidence="3">The sequence shown here is derived from an EMBL/GenBank/DDBJ whole genome shotgun (WGS) entry which is preliminary data.</text>
</comment>
<evidence type="ECO:0000313" key="3">
    <source>
        <dbReference type="EMBL" id="KAF2575707.1"/>
    </source>
</evidence>
<dbReference type="EMBL" id="QGKX02001621">
    <property type="protein sequence ID" value="KAF3500485.1"/>
    <property type="molecule type" value="Genomic_DNA"/>
</dbReference>
<dbReference type="Proteomes" id="UP000712281">
    <property type="component" value="Unassembled WGS sequence"/>
</dbReference>
<feature type="region of interest" description="Disordered" evidence="1">
    <location>
        <begin position="1"/>
        <end position="21"/>
    </location>
</feature>
<sequence>MDQTTAKRRNGGTRNGGDREKTISAEAEKSMNLHQIHDDIELAKHNYEKLAQNDRVTTKKLDSVEKKIETMAIFSTLRLKAIEKQMNHITDVGTEICTVDFRLN</sequence>
<reference evidence="3" key="1">
    <citation type="submission" date="2019-12" db="EMBL/GenBank/DDBJ databases">
        <title>Genome sequencing and annotation of Brassica cretica.</title>
        <authorList>
            <person name="Studholme D.J."/>
            <person name="Sarris P.F."/>
        </authorList>
    </citation>
    <scope>NUCLEOTIDE SEQUENCE</scope>
    <source>
        <strain evidence="2">PFS-001/15</strain>
        <strain evidence="3">PFS-102/07</strain>
        <tissue evidence="3">Leaf</tissue>
    </source>
</reference>
<dbReference type="AlphaFoldDB" id="A0A3N6RQS4"/>
<accession>A0A3N6RQS4</accession>
<dbReference type="OrthoDB" id="1103067at2759"/>
<dbReference type="EMBL" id="QGKW02002228">
    <property type="protein sequence ID" value="KAF2538420.1"/>
    <property type="molecule type" value="Genomic_DNA"/>
</dbReference>
<gene>
    <name evidence="2" type="ORF">F2Q68_00019416</name>
    <name evidence="4" type="ORF">F2Q69_00040790</name>
    <name evidence="3" type="ORF">F2Q70_00001272</name>
</gene>
<dbReference type="EMBL" id="QGKY02001015">
    <property type="protein sequence ID" value="KAF2575707.1"/>
    <property type="molecule type" value="Genomic_DNA"/>
</dbReference>
<proteinExistence type="predicted"/>
<evidence type="ECO:0000313" key="4">
    <source>
        <dbReference type="EMBL" id="KAF3500485.1"/>
    </source>
</evidence>
<name>A0A3N6RQS4_BRACR</name>
<feature type="compositionally biased region" description="Basic residues" evidence="1">
    <location>
        <begin position="1"/>
        <end position="11"/>
    </location>
</feature>
<organism evidence="3">
    <name type="scientific">Brassica cretica</name>
    <name type="common">Mustard</name>
    <dbReference type="NCBI Taxonomy" id="69181"/>
    <lineage>
        <taxon>Eukaryota</taxon>
        <taxon>Viridiplantae</taxon>
        <taxon>Streptophyta</taxon>
        <taxon>Embryophyta</taxon>
        <taxon>Tracheophyta</taxon>
        <taxon>Spermatophyta</taxon>
        <taxon>Magnoliopsida</taxon>
        <taxon>eudicotyledons</taxon>
        <taxon>Gunneridae</taxon>
        <taxon>Pentapetalae</taxon>
        <taxon>rosids</taxon>
        <taxon>malvids</taxon>
        <taxon>Brassicales</taxon>
        <taxon>Brassicaceae</taxon>
        <taxon>Brassiceae</taxon>
        <taxon>Brassica</taxon>
    </lineage>
</organism>
<evidence type="ECO:0000256" key="1">
    <source>
        <dbReference type="SAM" id="MobiDB-lite"/>
    </source>
</evidence>
<reference evidence="4" key="2">
    <citation type="submission" date="2019-12" db="EMBL/GenBank/DDBJ databases">
        <title>Genome sequencing and annotation of Brassica cretica.</title>
        <authorList>
            <person name="Studholme D.J."/>
            <person name="Sarris P."/>
        </authorList>
    </citation>
    <scope>NUCLEOTIDE SEQUENCE</scope>
    <source>
        <strain evidence="4">PFS-109/04</strain>
        <tissue evidence="4">Leaf</tissue>
    </source>
</reference>